<proteinExistence type="predicted"/>
<organism evidence="2 3">
    <name type="scientific">Aureliella helgolandensis</name>
    <dbReference type="NCBI Taxonomy" id="2527968"/>
    <lineage>
        <taxon>Bacteria</taxon>
        <taxon>Pseudomonadati</taxon>
        <taxon>Planctomycetota</taxon>
        <taxon>Planctomycetia</taxon>
        <taxon>Pirellulales</taxon>
        <taxon>Pirellulaceae</taxon>
        <taxon>Aureliella</taxon>
    </lineage>
</organism>
<name>A0A518G9P2_9BACT</name>
<dbReference type="PANTHER" id="PTHR39639:SF1">
    <property type="entry name" value="DUF262 DOMAIN-CONTAINING PROTEIN"/>
    <property type="match status" value="1"/>
</dbReference>
<accession>A0A518G9P2</accession>
<evidence type="ECO:0000313" key="3">
    <source>
        <dbReference type="Proteomes" id="UP000318017"/>
    </source>
</evidence>
<feature type="domain" description="GmrSD restriction endonucleases N-terminal" evidence="1">
    <location>
        <begin position="17"/>
        <end position="161"/>
    </location>
</feature>
<dbReference type="EMBL" id="CP036298">
    <property type="protein sequence ID" value="QDV25315.1"/>
    <property type="molecule type" value="Genomic_DNA"/>
</dbReference>
<dbReference type="Pfam" id="PF03235">
    <property type="entry name" value="GmrSD_N"/>
    <property type="match status" value="1"/>
</dbReference>
<protein>
    <recommendedName>
        <fullName evidence="1">GmrSD restriction endonucleases N-terminal domain-containing protein</fullName>
    </recommendedName>
</protein>
<evidence type="ECO:0000313" key="2">
    <source>
        <dbReference type="EMBL" id="QDV25315.1"/>
    </source>
</evidence>
<dbReference type="OrthoDB" id="9770340at2"/>
<dbReference type="PANTHER" id="PTHR39639">
    <property type="entry name" value="CHROMOSOME 16, WHOLE GENOME SHOTGUN SEQUENCE"/>
    <property type="match status" value="1"/>
</dbReference>
<dbReference type="AlphaFoldDB" id="A0A518G9P2"/>
<evidence type="ECO:0000259" key="1">
    <source>
        <dbReference type="Pfam" id="PF03235"/>
    </source>
</evidence>
<dbReference type="RefSeq" id="WP_145080212.1">
    <property type="nucleotide sequence ID" value="NZ_CP036298.1"/>
</dbReference>
<dbReference type="InterPro" id="IPR004919">
    <property type="entry name" value="GmrSD_N"/>
</dbReference>
<reference evidence="2 3" key="1">
    <citation type="submission" date="2019-02" db="EMBL/GenBank/DDBJ databases">
        <title>Deep-cultivation of Planctomycetes and their phenomic and genomic characterization uncovers novel biology.</title>
        <authorList>
            <person name="Wiegand S."/>
            <person name="Jogler M."/>
            <person name="Boedeker C."/>
            <person name="Pinto D."/>
            <person name="Vollmers J."/>
            <person name="Rivas-Marin E."/>
            <person name="Kohn T."/>
            <person name="Peeters S.H."/>
            <person name="Heuer A."/>
            <person name="Rast P."/>
            <person name="Oberbeckmann S."/>
            <person name="Bunk B."/>
            <person name="Jeske O."/>
            <person name="Meyerdierks A."/>
            <person name="Storesund J.E."/>
            <person name="Kallscheuer N."/>
            <person name="Luecker S."/>
            <person name="Lage O.M."/>
            <person name="Pohl T."/>
            <person name="Merkel B.J."/>
            <person name="Hornburger P."/>
            <person name="Mueller R.-W."/>
            <person name="Bruemmer F."/>
            <person name="Labrenz M."/>
            <person name="Spormann A.M."/>
            <person name="Op den Camp H."/>
            <person name="Overmann J."/>
            <person name="Amann R."/>
            <person name="Jetten M.S.M."/>
            <person name="Mascher T."/>
            <person name="Medema M.H."/>
            <person name="Devos D.P."/>
            <person name="Kaster A.-K."/>
            <person name="Ovreas L."/>
            <person name="Rohde M."/>
            <person name="Galperin M.Y."/>
            <person name="Jogler C."/>
        </authorList>
    </citation>
    <scope>NUCLEOTIDE SEQUENCE [LARGE SCALE GENOMIC DNA]</scope>
    <source>
        <strain evidence="2 3">Q31a</strain>
    </source>
</reference>
<dbReference type="Proteomes" id="UP000318017">
    <property type="component" value="Chromosome"/>
</dbReference>
<gene>
    <name evidence="2" type="ORF">Q31a_36390</name>
</gene>
<keyword evidence="3" id="KW-1185">Reference proteome</keyword>
<dbReference type="KEGG" id="ahel:Q31a_36390"/>
<sequence>MSNNRPRHNFQTIAWFRDLFKREKLDLEPPYQRRSVWNQSFKDYFIDTVLLGYPTAAIFLYEEFSLSGDVIYRVVDGKQRLTTLFEFLEGKFPVGEKAQLSSLRGQYWEQLDSDLKKRFWAYEFLVEYLPDTEETKINDIFDRINRNVAKLSPQELRHARYDGEFISSAEEMTKWMFAKLPSGFPNLQDRSKRQMKDVEVVAQLMLCLEEGVKSYSQADLDKAFSDRDESWERKLEIEEHFRDTIGRVSRVVTAGHELNRTRLKNQADFFSLFAVLADPSVDSHPIDDVALRISEFIELVEDSGRRADSKAALSYFDAARSASNDVGPRNTRIKILAAKIRGEEPILP</sequence>